<dbReference type="AlphaFoldDB" id="A0A9D4YGQ1"/>
<organism evidence="1 2">
    <name type="scientific">Pisum sativum</name>
    <name type="common">Garden pea</name>
    <name type="synonym">Lathyrus oleraceus</name>
    <dbReference type="NCBI Taxonomy" id="3888"/>
    <lineage>
        <taxon>Eukaryota</taxon>
        <taxon>Viridiplantae</taxon>
        <taxon>Streptophyta</taxon>
        <taxon>Embryophyta</taxon>
        <taxon>Tracheophyta</taxon>
        <taxon>Spermatophyta</taxon>
        <taxon>Magnoliopsida</taxon>
        <taxon>eudicotyledons</taxon>
        <taxon>Gunneridae</taxon>
        <taxon>Pentapetalae</taxon>
        <taxon>rosids</taxon>
        <taxon>fabids</taxon>
        <taxon>Fabales</taxon>
        <taxon>Fabaceae</taxon>
        <taxon>Papilionoideae</taxon>
        <taxon>50 kb inversion clade</taxon>
        <taxon>NPAAA clade</taxon>
        <taxon>Hologalegina</taxon>
        <taxon>IRL clade</taxon>
        <taxon>Fabeae</taxon>
        <taxon>Lathyrus</taxon>
    </lineage>
</organism>
<dbReference type="PANTHER" id="PTHR33064">
    <property type="entry name" value="POL PROTEIN"/>
    <property type="match status" value="1"/>
</dbReference>
<keyword evidence="2" id="KW-1185">Reference proteome</keyword>
<dbReference type="InterPro" id="IPR043502">
    <property type="entry name" value="DNA/RNA_pol_sf"/>
</dbReference>
<protein>
    <recommendedName>
        <fullName evidence="3">Polyprotein</fullName>
    </recommendedName>
</protein>
<gene>
    <name evidence="1" type="ORF">KIW84_023156</name>
</gene>
<reference evidence="1 2" key="1">
    <citation type="journal article" date="2022" name="Nat. Genet.">
        <title>Improved pea reference genome and pan-genome highlight genomic features and evolutionary characteristics.</title>
        <authorList>
            <person name="Yang T."/>
            <person name="Liu R."/>
            <person name="Luo Y."/>
            <person name="Hu S."/>
            <person name="Wang D."/>
            <person name="Wang C."/>
            <person name="Pandey M.K."/>
            <person name="Ge S."/>
            <person name="Xu Q."/>
            <person name="Li N."/>
            <person name="Li G."/>
            <person name="Huang Y."/>
            <person name="Saxena R.K."/>
            <person name="Ji Y."/>
            <person name="Li M."/>
            <person name="Yan X."/>
            <person name="He Y."/>
            <person name="Liu Y."/>
            <person name="Wang X."/>
            <person name="Xiang C."/>
            <person name="Varshney R.K."/>
            <person name="Ding H."/>
            <person name="Gao S."/>
            <person name="Zong X."/>
        </authorList>
    </citation>
    <scope>NUCLEOTIDE SEQUENCE [LARGE SCALE GENOMIC DNA]</scope>
    <source>
        <strain evidence="1 2">cv. Zhongwan 6</strain>
    </source>
</reference>
<dbReference type="Gene3D" id="3.30.70.270">
    <property type="match status" value="2"/>
</dbReference>
<evidence type="ECO:0000313" key="1">
    <source>
        <dbReference type="EMBL" id="KAI5436920.1"/>
    </source>
</evidence>
<dbReference type="SUPFAM" id="SSF56672">
    <property type="entry name" value="DNA/RNA polymerases"/>
    <property type="match status" value="1"/>
</dbReference>
<evidence type="ECO:0008006" key="3">
    <source>
        <dbReference type="Google" id="ProtNLM"/>
    </source>
</evidence>
<dbReference type="Gramene" id="Psat02G0315600-T1">
    <property type="protein sequence ID" value="KAI5436920.1"/>
    <property type="gene ID" value="KIW84_023156"/>
</dbReference>
<evidence type="ECO:0000313" key="2">
    <source>
        <dbReference type="Proteomes" id="UP001058974"/>
    </source>
</evidence>
<proteinExistence type="predicted"/>
<accession>A0A9D4YGQ1</accession>
<sequence>MLNHILTAEHGKRTENRFSENDIDGSLVAAKIVGAEDIMLLNNGCLHCTVLLQLLSDHQLFVKLSKCSFGLDEVEYLDHTVSGQGVTMDKHKVHAFLEWQTPANVKQLRGLLGLTGYYRRNPPALTRSVAIKEGGDDAVNAQLITREHILIQLQQNLHKAQQLMKNQADKKRKHVTLEIGDLALFKLQPYRQVTVSSRQNQKLVLSF</sequence>
<dbReference type="Proteomes" id="UP001058974">
    <property type="component" value="Chromosome 2"/>
</dbReference>
<dbReference type="EMBL" id="JAMSHJ010000002">
    <property type="protein sequence ID" value="KAI5436920.1"/>
    <property type="molecule type" value="Genomic_DNA"/>
</dbReference>
<dbReference type="InterPro" id="IPR043128">
    <property type="entry name" value="Rev_trsase/Diguanyl_cyclase"/>
</dbReference>
<name>A0A9D4YGQ1_PEA</name>
<dbReference type="InterPro" id="IPR051320">
    <property type="entry name" value="Viral_Replic_Matur_Polypro"/>
</dbReference>
<dbReference type="PANTHER" id="PTHR33064:SF37">
    <property type="entry name" value="RIBONUCLEASE H"/>
    <property type="match status" value="1"/>
</dbReference>
<comment type="caution">
    <text evidence="1">The sequence shown here is derived from an EMBL/GenBank/DDBJ whole genome shotgun (WGS) entry which is preliminary data.</text>
</comment>